<sequence length="82" mass="9798">LEPFKEVLRRQVPSELGKPISMKVYDIKQPKDCGNPWNGAYSKHGFWYKFYEGNSSDFEKVRRKCNCILSRLIFLLHITWFL</sequence>
<organism evidence="1 2">
    <name type="scientific">Toxocara canis</name>
    <name type="common">Canine roundworm</name>
    <dbReference type="NCBI Taxonomy" id="6265"/>
    <lineage>
        <taxon>Eukaryota</taxon>
        <taxon>Metazoa</taxon>
        <taxon>Ecdysozoa</taxon>
        <taxon>Nematoda</taxon>
        <taxon>Chromadorea</taxon>
        <taxon>Rhabditida</taxon>
        <taxon>Spirurina</taxon>
        <taxon>Ascaridomorpha</taxon>
        <taxon>Ascaridoidea</taxon>
        <taxon>Toxocaridae</taxon>
        <taxon>Toxocara</taxon>
    </lineage>
</organism>
<accession>A0A183TYX6</accession>
<protein>
    <submittedName>
        <fullName evidence="2">Ovule protein</fullName>
    </submittedName>
</protein>
<dbReference type="Proteomes" id="UP000050794">
    <property type="component" value="Unassembled WGS sequence"/>
</dbReference>
<evidence type="ECO:0000313" key="1">
    <source>
        <dbReference type="Proteomes" id="UP000050794"/>
    </source>
</evidence>
<proteinExistence type="predicted"/>
<reference evidence="2" key="1">
    <citation type="submission" date="2016-06" db="UniProtKB">
        <authorList>
            <consortium name="WormBaseParasite"/>
        </authorList>
    </citation>
    <scope>IDENTIFICATION</scope>
</reference>
<dbReference type="AlphaFoldDB" id="A0A183TYX6"/>
<name>A0A183TYX6_TOXCA</name>
<dbReference type="WBParaSite" id="TCNE_0000144501-mRNA-1">
    <property type="protein sequence ID" value="TCNE_0000144501-mRNA-1"/>
    <property type="gene ID" value="TCNE_0000144501"/>
</dbReference>
<keyword evidence="1" id="KW-1185">Reference proteome</keyword>
<evidence type="ECO:0000313" key="2">
    <source>
        <dbReference type="WBParaSite" id="TCNE_0000144501-mRNA-1"/>
    </source>
</evidence>